<dbReference type="EMBL" id="JBHTCO010000005">
    <property type="protein sequence ID" value="MFC7392692.1"/>
    <property type="molecule type" value="Genomic_DNA"/>
</dbReference>
<proteinExistence type="predicted"/>
<evidence type="ECO:0000313" key="4">
    <source>
        <dbReference type="Proteomes" id="UP001596505"/>
    </source>
</evidence>
<feature type="domain" description="Saccharopine dehydrogenase NADP binding" evidence="1">
    <location>
        <begin position="4"/>
        <end position="101"/>
    </location>
</feature>
<dbReference type="InterPro" id="IPR036291">
    <property type="entry name" value="NAD(P)-bd_dom_sf"/>
</dbReference>
<dbReference type="PANTHER" id="PTHR43796:SF2">
    <property type="entry name" value="CARBOXYNORSPERMIDINE SYNTHASE"/>
    <property type="match status" value="1"/>
</dbReference>
<dbReference type="InterPro" id="IPR032095">
    <property type="entry name" value="Sacchrp_dh-like_C"/>
</dbReference>
<sequence length="395" mass="44056">MKVFCLGGAGKICREAILDLVEHSEFERITVGDFNEDEGKKVVEWLNDPRVDFQKVDVRNHQATVEQMKGYDIVMDGTTITLNGLSTACIAEAGCHGINLNGFGEENASDKVFKENNKTCLPGFGMTPGVTQMMAMHAANQLDTVEIVRVSHGSYRPIAFSKSITETTTYEYDPDLESRVVYENGEFIQVPPFARPREIELPEPYGKGVQYIIPHSETKTLAKALADKGIKLIEVRGTWPEKNMQLVKALYEYGMIRNEKIKIGGTETGILDCISEYLYNSKEGQETELYGYALHIEAIGTKNGKKVQHILTHTHPASDGSVKGWEKLRAYTRNVGIPLSIGTQLIARGEVKKTGVIIPEEAFNPSVVFKELEKRNIYIHEKINVLNDENASVNV</sequence>
<feature type="domain" description="Saccharopine dehydrogenase-like C-terminal" evidence="2">
    <location>
        <begin position="125"/>
        <end position="375"/>
    </location>
</feature>
<keyword evidence="4" id="KW-1185">Reference proteome</keyword>
<evidence type="ECO:0000313" key="3">
    <source>
        <dbReference type="EMBL" id="MFC7392692.1"/>
    </source>
</evidence>
<evidence type="ECO:0000259" key="2">
    <source>
        <dbReference type="Pfam" id="PF16653"/>
    </source>
</evidence>
<dbReference type="Pfam" id="PF16653">
    <property type="entry name" value="Sacchrp_dh_C"/>
    <property type="match status" value="1"/>
</dbReference>
<dbReference type="InterPro" id="IPR005097">
    <property type="entry name" value="Sacchrp_dh_NADP-bd"/>
</dbReference>
<evidence type="ECO:0000259" key="1">
    <source>
        <dbReference type="Pfam" id="PF03435"/>
    </source>
</evidence>
<dbReference type="Gene3D" id="3.40.50.720">
    <property type="entry name" value="NAD(P)-binding Rossmann-like Domain"/>
    <property type="match status" value="2"/>
</dbReference>
<dbReference type="RefSeq" id="WP_380965101.1">
    <property type="nucleotide sequence ID" value="NZ_JBHTCO010000005.1"/>
</dbReference>
<organism evidence="3 4">
    <name type="scientific">Scopulibacillus cellulosilyticus</name>
    <dbReference type="NCBI Taxonomy" id="2665665"/>
    <lineage>
        <taxon>Bacteria</taxon>
        <taxon>Bacillati</taxon>
        <taxon>Bacillota</taxon>
        <taxon>Bacilli</taxon>
        <taxon>Bacillales</taxon>
        <taxon>Sporolactobacillaceae</taxon>
        <taxon>Scopulibacillus</taxon>
    </lineage>
</organism>
<accession>A0ABW2PVK4</accession>
<dbReference type="Pfam" id="PF03435">
    <property type="entry name" value="Sacchrp_dh_NADP"/>
    <property type="match status" value="1"/>
</dbReference>
<dbReference type="PANTHER" id="PTHR43796">
    <property type="entry name" value="CARBOXYNORSPERMIDINE SYNTHASE"/>
    <property type="match status" value="1"/>
</dbReference>
<reference evidence="4" key="1">
    <citation type="journal article" date="2019" name="Int. J. Syst. Evol. Microbiol.">
        <title>The Global Catalogue of Microorganisms (GCM) 10K type strain sequencing project: providing services to taxonomists for standard genome sequencing and annotation.</title>
        <authorList>
            <consortium name="The Broad Institute Genomics Platform"/>
            <consortium name="The Broad Institute Genome Sequencing Center for Infectious Disease"/>
            <person name="Wu L."/>
            <person name="Ma J."/>
        </authorList>
    </citation>
    <scope>NUCLEOTIDE SEQUENCE [LARGE SCALE GENOMIC DNA]</scope>
    <source>
        <strain evidence="4">CGMCC 1.16305</strain>
    </source>
</reference>
<dbReference type="SUPFAM" id="SSF51735">
    <property type="entry name" value="NAD(P)-binding Rossmann-fold domains"/>
    <property type="match status" value="1"/>
</dbReference>
<gene>
    <name evidence="3" type="ORF">ACFQRG_06800</name>
</gene>
<dbReference type="Proteomes" id="UP001596505">
    <property type="component" value="Unassembled WGS sequence"/>
</dbReference>
<protein>
    <submittedName>
        <fullName evidence="3">Saccharopine dehydrogenase family protein</fullName>
    </submittedName>
</protein>
<comment type="caution">
    <text evidence="3">The sequence shown here is derived from an EMBL/GenBank/DDBJ whole genome shotgun (WGS) entry which is preliminary data.</text>
</comment>
<name>A0ABW2PVK4_9BACL</name>
<dbReference type="Gene3D" id="3.30.360.10">
    <property type="entry name" value="Dihydrodipicolinate Reductase, domain 2"/>
    <property type="match status" value="1"/>
</dbReference>